<sequence length="105" mass="11955">MKGGESEKSSVHLEEGHQMASLSVTVVHKYHLHCLCTDGRRVDSGDCHSETKQYARQNLERSSSDQLLTLFICFAQRVQLEKYEAFKNTCCDSRVNRPSKMLFSA</sequence>
<evidence type="ECO:0000313" key="1">
    <source>
        <dbReference type="EMBL" id="CAI5769324.1"/>
    </source>
</evidence>
<evidence type="ECO:0000313" key="2">
    <source>
        <dbReference type="Proteomes" id="UP001178461"/>
    </source>
</evidence>
<protein>
    <submittedName>
        <fullName evidence="1">Uncharacterized protein</fullName>
    </submittedName>
</protein>
<dbReference type="AlphaFoldDB" id="A0AA35K1T1"/>
<organism evidence="1 2">
    <name type="scientific">Podarcis lilfordi</name>
    <name type="common">Lilford's wall lizard</name>
    <dbReference type="NCBI Taxonomy" id="74358"/>
    <lineage>
        <taxon>Eukaryota</taxon>
        <taxon>Metazoa</taxon>
        <taxon>Chordata</taxon>
        <taxon>Craniata</taxon>
        <taxon>Vertebrata</taxon>
        <taxon>Euteleostomi</taxon>
        <taxon>Lepidosauria</taxon>
        <taxon>Squamata</taxon>
        <taxon>Bifurcata</taxon>
        <taxon>Unidentata</taxon>
        <taxon>Episquamata</taxon>
        <taxon>Laterata</taxon>
        <taxon>Lacertibaenia</taxon>
        <taxon>Lacertidae</taxon>
        <taxon>Podarcis</taxon>
    </lineage>
</organism>
<reference evidence="1" key="1">
    <citation type="submission" date="2022-12" db="EMBL/GenBank/DDBJ databases">
        <authorList>
            <person name="Alioto T."/>
            <person name="Alioto T."/>
            <person name="Gomez Garrido J."/>
        </authorList>
    </citation>
    <scope>NUCLEOTIDE SEQUENCE</scope>
</reference>
<dbReference type="EMBL" id="OX395128">
    <property type="protein sequence ID" value="CAI5769324.1"/>
    <property type="molecule type" value="Genomic_DNA"/>
</dbReference>
<dbReference type="Proteomes" id="UP001178461">
    <property type="component" value="Chromosome 3"/>
</dbReference>
<gene>
    <name evidence="1" type="ORF">PODLI_1B013061</name>
</gene>
<keyword evidence="2" id="KW-1185">Reference proteome</keyword>
<name>A0AA35K1T1_9SAUR</name>
<accession>A0AA35K1T1</accession>
<proteinExistence type="predicted"/>